<dbReference type="GO" id="GO:0006281">
    <property type="term" value="P:DNA repair"/>
    <property type="evidence" value="ECO:0007669"/>
    <property type="project" value="TreeGrafter"/>
</dbReference>
<dbReference type="PROSITE" id="PS51194">
    <property type="entry name" value="HELICASE_CTER"/>
    <property type="match status" value="1"/>
</dbReference>
<evidence type="ECO:0000259" key="13">
    <source>
        <dbReference type="PROSITE" id="PS51192"/>
    </source>
</evidence>
<dbReference type="PANTHER" id="PTHR13710">
    <property type="entry name" value="DNA HELICASE RECQ FAMILY MEMBER"/>
    <property type="match status" value="1"/>
</dbReference>
<dbReference type="GO" id="GO:0005524">
    <property type="term" value="F:ATP binding"/>
    <property type="evidence" value="ECO:0007669"/>
    <property type="project" value="UniProtKB-KW"/>
</dbReference>
<reference evidence="16" key="1">
    <citation type="submission" date="2016-10" db="EMBL/GenBank/DDBJ databases">
        <authorList>
            <person name="Varghese N."/>
            <person name="Submissions S."/>
        </authorList>
    </citation>
    <scope>NUCLEOTIDE SEQUENCE [LARGE SCALE GENOMIC DNA]</scope>
    <source>
        <strain evidence="16">DSM 23925</strain>
    </source>
</reference>
<dbReference type="GO" id="GO:0006310">
    <property type="term" value="P:DNA recombination"/>
    <property type="evidence" value="ECO:0007669"/>
    <property type="project" value="InterPro"/>
</dbReference>
<gene>
    <name evidence="15" type="ORF">SAMN04487989_10238</name>
</gene>
<keyword evidence="6" id="KW-0067">ATP-binding</keyword>
<evidence type="ECO:0000256" key="5">
    <source>
        <dbReference type="ARBA" id="ARBA00022806"/>
    </source>
</evidence>
<dbReference type="OrthoDB" id="9763310at2"/>
<dbReference type="Gene3D" id="1.10.10.10">
    <property type="entry name" value="Winged helix-like DNA-binding domain superfamily/Winged helix DNA-binding domain"/>
    <property type="match status" value="1"/>
</dbReference>
<comment type="similarity">
    <text evidence="1">Belongs to the helicase family. RecQ subfamily.</text>
</comment>
<dbReference type="InterPro" id="IPR032284">
    <property type="entry name" value="RecQ_Zn-bd"/>
</dbReference>
<accession>A0A1I5AGD1</accession>
<dbReference type="GO" id="GO:0009378">
    <property type="term" value="F:four-way junction helicase activity"/>
    <property type="evidence" value="ECO:0007669"/>
    <property type="project" value="TreeGrafter"/>
</dbReference>
<evidence type="ECO:0000256" key="2">
    <source>
        <dbReference type="ARBA" id="ARBA00022723"/>
    </source>
</evidence>
<keyword evidence="4" id="KW-0378">Hydrolase</keyword>
<dbReference type="PROSITE" id="PS51192">
    <property type="entry name" value="HELICASE_ATP_BIND_1"/>
    <property type="match status" value="1"/>
</dbReference>
<proteinExistence type="inferred from homology"/>
<protein>
    <recommendedName>
        <fullName evidence="11">ATP-dependent DNA helicase RecQ</fullName>
        <ecNumber evidence="10">5.6.2.4</ecNumber>
    </recommendedName>
    <alternativeName>
        <fullName evidence="12">DNA 3'-5' helicase RecQ</fullName>
    </alternativeName>
</protein>
<dbReference type="InterPro" id="IPR001650">
    <property type="entry name" value="Helicase_C-like"/>
</dbReference>
<dbReference type="EMBL" id="FOVN01000002">
    <property type="protein sequence ID" value="SFN61556.1"/>
    <property type="molecule type" value="Genomic_DNA"/>
</dbReference>
<evidence type="ECO:0000313" key="15">
    <source>
        <dbReference type="EMBL" id="SFN61556.1"/>
    </source>
</evidence>
<keyword evidence="5 15" id="KW-0347">Helicase</keyword>
<evidence type="ECO:0000256" key="9">
    <source>
        <dbReference type="ARBA" id="ARBA00034617"/>
    </source>
</evidence>
<dbReference type="FunFam" id="3.40.50.300:FF:001389">
    <property type="entry name" value="ATP-dependent DNA helicase RecQ"/>
    <property type="match status" value="1"/>
</dbReference>
<dbReference type="InterPro" id="IPR036388">
    <property type="entry name" value="WH-like_DNA-bd_sf"/>
</dbReference>
<dbReference type="Gene3D" id="3.40.50.300">
    <property type="entry name" value="P-loop containing nucleotide triphosphate hydrolases"/>
    <property type="match status" value="2"/>
</dbReference>
<dbReference type="GO" id="GO:0005737">
    <property type="term" value="C:cytoplasm"/>
    <property type="evidence" value="ECO:0007669"/>
    <property type="project" value="TreeGrafter"/>
</dbReference>
<evidence type="ECO:0000256" key="12">
    <source>
        <dbReference type="ARBA" id="ARBA00044550"/>
    </source>
</evidence>
<evidence type="ECO:0000256" key="8">
    <source>
        <dbReference type="ARBA" id="ARBA00023235"/>
    </source>
</evidence>
<organism evidence="15 16">
    <name type="scientific">Bizionia echini</name>
    <dbReference type="NCBI Taxonomy" id="649333"/>
    <lineage>
        <taxon>Bacteria</taxon>
        <taxon>Pseudomonadati</taxon>
        <taxon>Bacteroidota</taxon>
        <taxon>Flavobacteriia</taxon>
        <taxon>Flavobacteriales</taxon>
        <taxon>Flavobacteriaceae</taxon>
        <taxon>Bizionia</taxon>
    </lineage>
</organism>
<dbReference type="InterPro" id="IPR011545">
    <property type="entry name" value="DEAD/DEAH_box_helicase_dom"/>
</dbReference>
<dbReference type="InterPro" id="IPR027417">
    <property type="entry name" value="P-loop_NTPase"/>
</dbReference>
<dbReference type="Pfam" id="PF16124">
    <property type="entry name" value="RecQ_Zn_bind"/>
    <property type="match status" value="1"/>
</dbReference>
<dbReference type="STRING" id="649333.SAMN04487989_10238"/>
<evidence type="ECO:0000256" key="7">
    <source>
        <dbReference type="ARBA" id="ARBA00023125"/>
    </source>
</evidence>
<evidence type="ECO:0000259" key="14">
    <source>
        <dbReference type="PROSITE" id="PS51194"/>
    </source>
</evidence>
<dbReference type="PANTHER" id="PTHR13710:SF105">
    <property type="entry name" value="ATP-DEPENDENT DNA HELICASE Q1"/>
    <property type="match status" value="1"/>
</dbReference>
<evidence type="ECO:0000256" key="10">
    <source>
        <dbReference type="ARBA" id="ARBA00034808"/>
    </source>
</evidence>
<dbReference type="SMART" id="SM00490">
    <property type="entry name" value="HELICc"/>
    <property type="match status" value="1"/>
</dbReference>
<dbReference type="GO" id="GO:0046872">
    <property type="term" value="F:metal ion binding"/>
    <property type="evidence" value="ECO:0007669"/>
    <property type="project" value="UniProtKB-KW"/>
</dbReference>
<feature type="domain" description="Helicase C-terminal" evidence="14">
    <location>
        <begin position="217"/>
        <end position="371"/>
    </location>
</feature>
<comment type="catalytic activity">
    <reaction evidence="9">
        <text>Couples ATP hydrolysis with the unwinding of duplex DNA by translocating in the 3'-5' direction.</text>
        <dbReference type="EC" id="5.6.2.4"/>
    </reaction>
</comment>
<dbReference type="InterPro" id="IPR014001">
    <property type="entry name" value="Helicase_ATP-bd"/>
</dbReference>
<evidence type="ECO:0000313" key="16">
    <source>
        <dbReference type="Proteomes" id="UP000198705"/>
    </source>
</evidence>
<dbReference type="RefSeq" id="WP_092206836.1">
    <property type="nucleotide sequence ID" value="NZ_FOVN01000002.1"/>
</dbReference>
<keyword evidence="3" id="KW-0547">Nucleotide-binding</keyword>
<keyword evidence="2" id="KW-0479">Metal-binding</keyword>
<evidence type="ECO:0000256" key="3">
    <source>
        <dbReference type="ARBA" id="ARBA00022741"/>
    </source>
</evidence>
<keyword evidence="7" id="KW-0238">DNA-binding</keyword>
<evidence type="ECO:0000256" key="1">
    <source>
        <dbReference type="ARBA" id="ARBA00005446"/>
    </source>
</evidence>
<sequence length="635" mass="72476">MQQPIDILERYWNYTSFKPLQESVIQAVLDGEDTFALMPTGGGKSLCFQVPALAKNGICIVISPLIALMKDQVQALQSKGIKAIALTSGIPYHELDTLLDNCIYGNYKFLYLSPERLQQELVQDRIRQMPVNLIAVDEAHCISQWGNDFRPAYKNIALLREIQPTVNCIALTASATPEVVEDIIKELDFISPKVLKQSFKRDNLAYMTFDATDKHYHLERILKKHNKPSIIYVRNRLATIEISQFLEKKGFSATFFHGGLSNLEKDNRLQDWLCEKKLIMVATNAFGMGIDKPNVKTVIHLNLPESLESYFQEAGRAGRNGDKAFAVILKNNTDKSKLEDQFLKVLPSVDFMKQLYRKLCNYFQISYGEGVGFVADFNFNHFCKTYNFNPLIAYNAIQTLDRTSIISLSQQFNKQTQVQFIVSDKQLFRYLENHDYLNNMVKSILRSYGGIFENETNINTSKIADKASVTETHLIEALQKLEKDTIISLQISKTDAQVTFLEPREDEKTINRITPIINQQNQLKHKQVSDVLKYISNNTICKSVQLLTYFGEKNVTDCGVCSVCVASKDMKKPAADFKTIKHAIISKLEETDYSSRTLTEVLNFPEQDIHNTIKLLLEHQIITLTKINTYKLSHL</sequence>
<keyword evidence="8" id="KW-0413">Isomerase</keyword>
<dbReference type="GO" id="GO:0003677">
    <property type="term" value="F:DNA binding"/>
    <property type="evidence" value="ECO:0007669"/>
    <property type="project" value="UniProtKB-KW"/>
</dbReference>
<dbReference type="EC" id="5.6.2.4" evidence="10"/>
<keyword evidence="16" id="KW-1185">Reference proteome</keyword>
<evidence type="ECO:0000256" key="11">
    <source>
        <dbReference type="ARBA" id="ARBA00044535"/>
    </source>
</evidence>
<name>A0A1I5AGD1_9FLAO</name>
<dbReference type="AlphaFoldDB" id="A0A1I5AGD1"/>
<dbReference type="GO" id="GO:0016787">
    <property type="term" value="F:hydrolase activity"/>
    <property type="evidence" value="ECO:0007669"/>
    <property type="project" value="UniProtKB-KW"/>
</dbReference>
<dbReference type="Pfam" id="PF00271">
    <property type="entry name" value="Helicase_C"/>
    <property type="match status" value="1"/>
</dbReference>
<dbReference type="CDD" id="cd17920">
    <property type="entry name" value="DEXHc_RecQ"/>
    <property type="match status" value="1"/>
</dbReference>
<feature type="domain" description="Helicase ATP-binding" evidence="13">
    <location>
        <begin position="25"/>
        <end position="193"/>
    </location>
</feature>
<dbReference type="InterPro" id="IPR004589">
    <property type="entry name" value="DNA_helicase_ATP-dep_RecQ"/>
</dbReference>
<dbReference type="SMART" id="SM00487">
    <property type="entry name" value="DEXDc"/>
    <property type="match status" value="1"/>
</dbReference>
<dbReference type="Pfam" id="PF00270">
    <property type="entry name" value="DEAD"/>
    <property type="match status" value="1"/>
</dbReference>
<evidence type="ECO:0000256" key="4">
    <source>
        <dbReference type="ARBA" id="ARBA00022801"/>
    </source>
</evidence>
<dbReference type="Proteomes" id="UP000198705">
    <property type="component" value="Unassembled WGS sequence"/>
</dbReference>
<dbReference type="GO" id="GO:0030894">
    <property type="term" value="C:replisome"/>
    <property type="evidence" value="ECO:0007669"/>
    <property type="project" value="TreeGrafter"/>
</dbReference>
<dbReference type="SUPFAM" id="SSF52540">
    <property type="entry name" value="P-loop containing nucleoside triphosphate hydrolases"/>
    <property type="match status" value="1"/>
</dbReference>
<dbReference type="NCBIfam" id="TIGR00614">
    <property type="entry name" value="recQ_fam"/>
    <property type="match status" value="1"/>
</dbReference>
<dbReference type="GO" id="GO:0043590">
    <property type="term" value="C:bacterial nucleoid"/>
    <property type="evidence" value="ECO:0007669"/>
    <property type="project" value="TreeGrafter"/>
</dbReference>
<dbReference type="GO" id="GO:0043138">
    <property type="term" value="F:3'-5' DNA helicase activity"/>
    <property type="evidence" value="ECO:0007669"/>
    <property type="project" value="UniProtKB-EC"/>
</dbReference>
<evidence type="ECO:0000256" key="6">
    <source>
        <dbReference type="ARBA" id="ARBA00022840"/>
    </source>
</evidence>